<comment type="caution">
    <text evidence="2">The sequence shown here is derived from an EMBL/GenBank/DDBJ whole genome shotgun (WGS) entry which is preliminary data.</text>
</comment>
<feature type="compositionally biased region" description="Basic and acidic residues" evidence="1">
    <location>
        <begin position="110"/>
        <end position="119"/>
    </location>
</feature>
<dbReference type="Proteomes" id="UP001595778">
    <property type="component" value="Unassembled WGS sequence"/>
</dbReference>
<evidence type="ECO:0000313" key="2">
    <source>
        <dbReference type="EMBL" id="MFC4396822.1"/>
    </source>
</evidence>
<evidence type="ECO:0000313" key="3">
    <source>
        <dbReference type="Proteomes" id="UP001595778"/>
    </source>
</evidence>
<gene>
    <name evidence="2" type="ORF">ACFO0G_12040</name>
</gene>
<organism evidence="2 3">
    <name type="scientific">Arthrobacter sedimenti</name>
    <dbReference type="NCBI Taxonomy" id="2694931"/>
    <lineage>
        <taxon>Bacteria</taxon>
        <taxon>Bacillati</taxon>
        <taxon>Actinomycetota</taxon>
        <taxon>Actinomycetes</taxon>
        <taxon>Micrococcales</taxon>
        <taxon>Micrococcaceae</taxon>
        <taxon>Arthrobacter</taxon>
    </lineage>
</organism>
<keyword evidence="3" id="KW-1185">Reference proteome</keyword>
<feature type="region of interest" description="Disordered" evidence="1">
    <location>
        <begin position="1"/>
        <end position="142"/>
    </location>
</feature>
<reference evidence="3" key="1">
    <citation type="journal article" date="2019" name="Int. J. Syst. Evol. Microbiol.">
        <title>The Global Catalogue of Microorganisms (GCM) 10K type strain sequencing project: providing services to taxonomists for standard genome sequencing and annotation.</title>
        <authorList>
            <consortium name="The Broad Institute Genomics Platform"/>
            <consortium name="The Broad Institute Genome Sequencing Center for Infectious Disease"/>
            <person name="Wu L."/>
            <person name="Ma J."/>
        </authorList>
    </citation>
    <scope>NUCLEOTIDE SEQUENCE [LARGE SCALE GENOMIC DNA]</scope>
    <source>
        <strain evidence="3">PJ61</strain>
    </source>
</reference>
<proteinExistence type="predicted"/>
<sequence>MTENPEFAAEEPRSGSSAPGLEGEGGQYVDGDYGDAGSISEAERGPADGEYEEGNYGAAGAARADSLDEGQYADGNYGKAGSLNEPAPGPADDEYEEGDYGDAGTAGGARTEDAIREGLTDGQVQTTAEERGPLHGDRNTER</sequence>
<accession>A0ABV8WKM2</accession>
<name>A0ABV8WKM2_9MICC</name>
<evidence type="ECO:0000256" key="1">
    <source>
        <dbReference type="SAM" id="MobiDB-lite"/>
    </source>
</evidence>
<feature type="compositionally biased region" description="Acidic residues" evidence="1">
    <location>
        <begin position="91"/>
        <end position="100"/>
    </location>
</feature>
<feature type="compositionally biased region" description="Basic and acidic residues" evidence="1">
    <location>
        <begin position="128"/>
        <end position="142"/>
    </location>
</feature>
<protein>
    <recommendedName>
        <fullName evidence="4">DUF5709 domain-containing protein</fullName>
    </recommendedName>
</protein>
<evidence type="ECO:0008006" key="4">
    <source>
        <dbReference type="Google" id="ProtNLM"/>
    </source>
</evidence>
<dbReference type="EMBL" id="JBHSDQ010000004">
    <property type="protein sequence ID" value="MFC4396822.1"/>
    <property type="molecule type" value="Genomic_DNA"/>
</dbReference>
<feature type="compositionally biased region" description="Low complexity" evidence="1">
    <location>
        <begin position="54"/>
        <end position="64"/>
    </location>
</feature>
<dbReference type="RefSeq" id="WP_376977826.1">
    <property type="nucleotide sequence ID" value="NZ_JBHSDQ010000004.1"/>
</dbReference>